<dbReference type="InterPro" id="IPR006143">
    <property type="entry name" value="RND_pump_MFP"/>
</dbReference>
<dbReference type="Proteomes" id="UP001499951">
    <property type="component" value="Unassembled WGS sequence"/>
</dbReference>
<proteinExistence type="inferred from homology"/>
<evidence type="ECO:0000259" key="4">
    <source>
        <dbReference type="Pfam" id="PF25876"/>
    </source>
</evidence>
<evidence type="ECO:0000313" key="8">
    <source>
        <dbReference type="Proteomes" id="UP001499951"/>
    </source>
</evidence>
<feature type="domain" description="CusB-like beta-barrel" evidence="6">
    <location>
        <begin position="260"/>
        <end position="330"/>
    </location>
</feature>
<dbReference type="EMBL" id="BAAADD010000002">
    <property type="protein sequence ID" value="GAA0560873.1"/>
    <property type="molecule type" value="Genomic_DNA"/>
</dbReference>
<keyword evidence="3" id="KW-0812">Transmembrane</keyword>
<dbReference type="PANTHER" id="PTHR30469">
    <property type="entry name" value="MULTIDRUG RESISTANCE PROTEIN MDTA"/>
    <property type="match status" value="1"/>
</dbReference>
<evidence type="ECO:0000256" key="2">
    <source>
        <dbReference type="SAM" id="MobiDB-lite"/>
    </source>
</evidence>
<accession>A0ABP3P5P9</accession>
<dbReference type="Pfam" id="PF25954">
    <property type="entry name" value="Beta-barrel_RND_2"/>
    <property type="match status" value="1"/>
</dbReference>
<evidence type="ECO:0000313" key="7">
    <source>
        <dbReference type="EMBL" id="GAA0560873.1"/>
    </source>
</evidence>
<keyword evidence="3" id="KW-1133">Transmembrane helix</keyword>
<dbReference type="NCBIfam" id="TIGR01730">
    <property type="entry name" value="RND_mfp"/>
    <property type="match status" value="1"/>
</dbReference>
<feature type="transmembrane region" description="Helical" evidence="3">
    <location>
        <begin position="43"/>
        <end position="66"/>
    </location>
</feature>
<comment type="caution">
    <text evidence="7">The sequence shown here is derived from an EMBL/GenBank/DDBJ whole genome shotgun (WGS) entry which is preliminary data.</text>
</comment>
<dbReference type="Pfam" id="PF25917">
    <property type="entry name" value="BSH_RND"/>
    <property type="match status" value="1"/>
</dbReference>
<organism evidence="7 8">
    <name type="scientific">Rhizomicrobium electricum</name>
    <dbReference type="NCBI Taxonomy" id="480070"/>
    <lineage>
        <taxon>Bacteria</taxon>
        <taxon>Pseudomonadati</taxon>
        <taxon>Pseudomonadota</taxon>
        <taxon>Alphaproteobacteria</taxon>
        <taxon>Micropepsales</taxon>
        <taxon>Micropepsaceae</taxon>
        <taxon>Rhizomicrobium</taxon>
    </lineage>
</organism>
<comment type="similarity">
    <text evidence="1">Belongs to the membrane fusion protein (MFP) (TC 8.A.1) family.</text>
</comment>
<keyword evidence="8" id="KW-1185">Reference proteome</keyword>
<dbReference type="Pfam" id="PF25876">
    <property type="entry name" value="HH_MFP_RND"/>
    <property type="match status" value="1"/>
</dbReference>
<dbReference type="Gene3D" id="2.40.30.170">
    <property type="match status" value="1"/>
</dbReference>
<reference evidence="8" key="1">
    <citation type="journal article" date="2019" name="Int. J. Syst. Evol. Microbiol.">
        <title>The Global Catalogue of Microorganisms (GCM) 10K type strain sequencing project: providing services to taxonomists for standard genome sequencing and annotation.</title>
        <authorList>
            <consortium name="The Broad Institute Genomics Platform"/>
            <consortium name="The Broad Institute Genome Sequencing Center for Infectious Disease"/>
            <person name="Wu L."/>
            <person name="Ma J."/>
        </authorList>
    </citation>
    <scope>NUCLEOTIDE SEQUENCE [LARGE SCALE GENOMIC DNA]</scope>
    <source>
        <strain evidence="8">JCM 15089</strain>
    </source>
</reference>
<dbReference type="Gene3D" id="2.40.420.20">
    <property type="match status" value="1"/>
</dbReference>
<feature type="domain" description="Multidrug resistance protein MdtA-like alpha-helical hairpin" evidence="4">
    <location>
        <begin position="147"/>
        <end position="216"/>
    </location>
</feature>
<dbReference type="PANTHER" id="PTHR30469:SF37">
    <property type="entry name" value="RAGD PROTEIN"/>
    <property type="match status" value="1"/>
</dbReference>
<dbReference type="InterPro" id="IPR058625">
    <property type="entry name" value="MdtA-like_BSH"/>
</dbReference>
<feature type="region of interest" description="Disordered" evidence="2">
    <location>
        <begin position="1"/>
        <end position="29"/>
    </location>
</feature>
<evidence type="ECO:0000256" key="1">
    <source>
        <dbReference type="ARBA" id="ARBA00009477"/>
    </source>
</evidence>
<dbReference type="SUPFAM" id="SSF111369">
    <property type="entry name" value="HlyD-like secretion proteins"/>
    <property type="match status" value="1"/>
</dbReference>
<dbReference type="Gene3D" id="2.40.50.100">
    <property type="match status" value="1"/>
</dbReference>
<dbReference type="Gene3D" id="1.10.287.470">
    <property type="entry name" value="Helix hairpin bin"/>
    <property type="match status" value="1"/>
</dbReference>
<keyword evidence="3" id="KW-0472">Membrane</keyword>
<name>A0ABP3P5P9_9PROT</name>
<protein>
    <submittedName>
        <fullName evidence="7">Efflux RND transporter periplasmic adaptor subunit</fullName>
    </submittedName>
</protein>
<gene>
    <name evidence="7" type="ORF">GCM10008942_06620</name>
</gene>
<evidence type="ECO:0000259" key="6">
    <source>
        <dbReference type="Pfam" id="PF25954"/>
    </source>
</evidence>
<dbReference type="InterPro" id="IPR058792">
    <property type="entry name" value="Beta-barrel_RND_2"/>
</dbReference>
<evidence type="ECO:0000259" key="5">
    <source>
        <dbReference type="Pfam" id="PF25917"/>
    </source>
</evidence>
<evidence type="ECO:0000256" key="3">
    <source>
        <dbReference type="SAM" id="Phobius"/>
    </source>
</evidence>
<dbReference type="RefSeq" id="WP_166931940.1">
    <property type="nucleotide sequence ID" value="NZ_BAAADD010000002.1"/>
</dbReference>
<sequence>MPDRQDFSFDGATEMELPPPQHAVAPPADPDVLQYKPPRRLKAVGIGAAAVALVVVAIGVAGRIMAANEVEDWTRDQAVPVVRIVSPAAMHGARTLVLPGGVQAYNNAPIYAQVSGAVQKWFVDIGTPVKAGTLLAQIDPRPYQAALDQARGALARDTANLTNARQDLARYQSLARQNAISSQQLQTQQAAAEADAGLVESDRAAVQAASINLGYTRIVAPFDGVVTSRSVDIGSFVAAGNASSTPLFTVSDQNQLRIYVRVPQNVSAEIAPGVTASFSVPEYPGRTFSATVQASSGAVDPASGSVLVQLLADNKERLLKPGAYAEVSFAMRAGGGVQIPSSALVFRDGGMAVAVVGPDNKVAIRPVRIARDNGTTVDLASGIGPHDRIIDSPPDSLDRGDVVRIAATSPRQRPRRS</sequence>
<feature type="domain" description="Multidrug resistance protein MdtA-like barrel-sandwich hybrid" evidence="5">
    <location>
        <begin position="107"/>
        <end position="244"/>
    </location>
</feature>
<dbReference type="InterPro" id="IPR058624">
    <property type="entry name" value="MdtA-like_HH"/>
</dbReference>